<sequence length="171" mass="20095">MRLPESDLRVLLRMNMFNLGAYPRGYDFENFLRKQAMENFKSINKHVKKKRVNYTMGNKQVTSQNIMKHLKEILNLYNRSQLTRMYYDSEHGELVVEKGVQEPIRFYDLADLKWLSAEDNLALEGIDPRTYEVLAYESSRIKHPRTLGSYSWNFSPLSIQELGAENSMFSG</sequence>
<organism evidence="1 2">
    <name type="scientific">Smallanthus sonchifolius</name>
    <dbReference type="NCBI Taxonomy" id="185202"/>
    <lineage>
        <taxon>Eukaryota</taxon>
        <taxon>Viridiplantae</taxon>
        <taxon>Streptophyta</taxon>
        <taxon>Embryophyta</taxon>
        <taxon>Tracheophyta</taxon>
        <taxon>Spermatophyta</taxon>
        <taxon>Magnoliopsida</taxon>
        <taxon>eudicotyledons</taxon>
        <taxon>Gunneridae</taxon>
        <taxon>Pentapetalae</taxon>
        <taxon>asterids</taxon>
        <taxon>campanulids</taxon>
        <taxon>Asterales</taxon>
        <taxon>Asteraceae</taxon>
        <taxon>Asteroideae</taxon>
        <taxon>Heliantheae alliance</taxon>
        <taxon>Millerieae</taxon>
        <taxon>Smallanthus</taxon>
    </lineage>
</organism>
<evidence type="ECO:0000313" key="2">
    <source>
        <dbReference type="Proteomes" id="UP001056120"/>
    </source>
</evidence>
<dbReference type="EMBL" id="CM042025">
    <property type="protein sequence ID" value="KAI3807129.1"/>
    <property type="molecule type" value="Genomic_DNA"/>
</dbReference>
<reference evidence="1 2" key="2">
    <citation type="journal article" date="2022" name="Mol. Ecol. Resour.">
        <title>The genomes of chicory, endive, great burdock and yacon provide insights into Asteraceae paleo-polyploidization history and plant inulin production.</title>
        <authorList>
            <person name="Fan W."/>
            <person name="Wang S."/>
            <person name="Wang H."/>
            <person name="Wang A."/>
            <person name="Jiang F."/>
            <person name="Liu H."/>
            <person name="Zhao H."/>
            <person name="Xu D."/>
            <person name="Zhang Y."/>
        </authorList>
    </citation>
    <scope>NUCLEOTIDE SEQUENCE [LARGE SCALE GENOMIC DNA]</scope>
    <source>
        <strain evidence="2">cv. Yunnan</strain>
        <tissue evidence="1">Leaves</tissue>
    </source>
</reference>
<gene>
    <name evidence="1" type="ORF">L1987_23053</name>
</gene>
<dbReference type="Proteomes" id="UP001056120">
    <property type="component" value="Linkage Group LG08"/>
</dbReference>
<reference evidence="2" key="1">
    <citation type="journal article" date="2022" name="Mol. Ecol. Resour.">
        <title>The genomes of chicory, endive, great burdock and yacon provide insights into Asteraceae palaeo-polyploidization history and plant inulin production.</title>
        <authorList>
            <person name="Fan W."/>
            <person name="Wang S."/>
            <person name="Wang H."/>
            <person name="Wang A."/>
            <person name="Jiang F."/>
            <person name="Liu H."/>
            <person name="Zhao H."/>
            <person name="Xu D."/>
            <person name="Zhang Y."/>
        </authorList>
    </citation>
    <scope>NUCLEOTIDE SEQUENCE [LARGE SCALE GENOMIC DNA]</scope>
    <source>
        <strain evidence="2">cv. Yunnan</strain>
    </source>
</reference>
<keyword evidence="2" id="KW-1185">Reference proteome</keyword>
<proteinExistence type="predicted"/>
<name>A0ACB9IFV0_9ASTR</name>
<evidence type="ECO:0000313" key="1">
    <source>
        <dbReference type="EMBL" id="KAI3807129.1"/>
    </source>
</evidence>
<protein>
    <submittedName>
        <fullName evidence="1">Uncharacterized protein</fullName>
    </submittedName>
</protein>
<accession>A0ACB9IFV0</accession>
<comment type="caution">
    <text evidence="1">The sequence shown here is derived from an EMBL/GenBank/DDBJ whole genome shotgun (WGS) entry which is preliminary data.</text>
</comment>